<dbReference type="EMBL" id="MFJL01000036">
    <property type="protein sequence ID" value="OGG13407.1"/>
    <property type="molecule type" value="Genomic_DNA"/>
</dbReference>
<feature type="transmembrane region" description="Helical" evidence="1">
    <location>
        <begin position="217"/>
        <end position="237"/>
    </location>
</feature>
<proteinExistence type="predicted"/>
<accession>A0A1F5ZMU0</accession>
<evidence type="ECO:0000256" key="1">
    <source>
        <dbReference type="SAM" id="Phobius"/>
    </source>
</evidence>
<dbReference type="STRING" id="1798382.A3D77_04895"/>
<dbReference type="SUPFAM" id="SSF101898">
    <property type="entry name" value="NHL repeat"/>
    <property type="match status" value="1"/>
</dbReference>
<sequence length="580" mass="65767">MKGLIFYPLSSDLPLTSLYKVKITSKGFIFLKIRENEKVENLDPVWDYFEKETNGEITPSFLSSFIKELGQLFPIEEVLVGLIIEKKMYLARQGDIVCFLKRGEKFGPILIEGNVSYGEVKMNDKLFISSKEKTEGIGKNIIEHMLKSEDLGKNDEGIFLKIEQENEKTSLPRVSESKLPGIKEKASHFFSVIKEKAFLNNSSDAQMDPKKIRKKKILFLVSFVLTLILIASLFVTIRETRNKQREKILNTTLITVKDQYDEAANLVDLNPPRARELLASAKLEISPLLNQFPKDSDEYKKAYDWMLKITDEELAAYKIYKLSTVPLFFDITFIKPEGEGKIISVFENTAAILDTKNQVIYTLTFNNKQANLLAGSTIVKDAKGITIYDKNIYIANSLGLVSINITSGKSTVVFPRDEKWGDIVSLSAYGGNIYLLDSAKNMVWKYTAAEQGFYPIDTYLSTDTQEDFSDAFSLIIDGDVWVVSGKGIYKFTRGVPQNFTYREFSDSISSYGGLSAVEENNNLYVLDKSLSRIVVFNKEGTYQSQYQWENLNNASTLYASEKDKKIYVVVGSKIYGVEMK</sequence>
<name>A0A1F5ZMU0_9BACT</name>
<gene>
    <name evidence="2" type="ORF">A3D77_04895</name>
</gene>
<dbReference type="InterPro" id="IPR011042">
    <property type="entry name" value="6-blade_b-propeller_TolB-like"/>
</dbReference>
<organism evidence="2 3">
    <name type="scientific">Candidatus Gottesmanbacteria bacterium RIFCSPHIGHO2_02_FULL_39_11</name>
    <dbReference type="NCBI Taxonomy" id="1798382"/>
    <lineage>
        <taxon>Bacteria</taxon>
        <taxon>Candidatus Gottesmaniibacteriota</taxon>
    </lineage>
</organism>
<protein>
    <submittedName>
        <fullName evidence="2">Uncharacterized protein</fullName>
    </submittedName>
</protein>
<keyword evidence="1" id="KW-1133">Transmembrane helix</keyword>
<keyword evidence="1" id="KW-0472">Membrane</keyword>
<evidence type="ECO:0000313" key="3">
    <source>
        <dbReference type="Proteomes" id="UP000176923"/>
    </source>
</evidence>
<evidence type="ECO:0000313" key="2">
    <source>
        <dbReference type="EMBL" id="OGG13407.1"/>
    </source>
</evidence>
<dbReference type="AlphaFoldDB" id="A0A1F5ZMU0"/>
<comment type="caution">
    <text evidence="2">The sequence shown here is derived from an EMBL/GenBank/DDBJ whole genome shotgun (WGS) entry which is preliminary data.</text>
</comment>
<reference evidence="2 3" key="1">
    <citation type="journal article" date="2016" name="Nat. Commun.">
        <title>Thousands of microbial genomes shed light on interconnected biogeochemical processes in an aquifer system.</title>
        <authorList>
            <person name="Anantharaman K."/>
            <person name="Brown C.T."/>
            <person name="Hug L.A."/>
            <person name="Sharon I."/>
            <person name="Castelle C.J."/>
            <person name="Probst A.J."/>
            <person name="Thomas B.C."/>
            <person name="Singh A."/>
            <person name="Wilkins M.J."/>
            <person name="Karaoz U."/>
            <person name="Brodie E.L."/>
            <person name="Williams K.H."/>
            <person name="Hubbard S.S."/>
            <person name="Banfield J.F."/>
        </authorList>
    </citation>
    <scope>NUCLEOTIDE SEQUENCE [LARGE SCALE GENOMIC DNA]</scope>
</reference>
<dbReference type="Gene3D" id="2.120.10.30">
    <property type="entry name" value="TolB, C-terminal domain"/>
    <property type="match status" value="1"/>
</dbReference>
<dbReference type="Proteomes" id="UP000176923">
    <property type="component" value="Unassembled WGS sequence"/>
</dbReference>
<keyword evidence="1" id="KW-0812">Transmembrane</keyword>